<evidence type="ECO:0000256" key="1">
    <source>
        <dbReference type="SAM" id="MobiDB-lite"/>
    </source>
</evidence>
<sequence>MSTSTSVPAPTRANNSSAAATSNATASASTSTNTGSNVARDPINGQPIAAQQLQDRAITILENNQLMMRYAVANNLSVPKVRVYFEKVAGGFEPDPIISNWDIFDE</sequence>
<evidence type="ECO:0000313" key="2">
    <source>
        <dbReference type="EMBL" id="KAK5958214.1"/>
    </source>
</evidence>
<keyword evidence="3" id="KW-1185">Reference proteome</keyword>
<dbReference type="AlphaFoldDB" id="A0AAN8EL06"/>
<dbReference type="EMBL" id="JAKLMC020000001">
    <property type="protein sequence ID" value="KAK5958214.1"/>
    <property type="molecule type" value="Genomic_DNA"/>
</dbReference>
<dbReference type="Proteomes" id="UP001316803">
    <property type="component" value="Unassembled WGS sequence"/>
</dbReference>
<proteinExistence type="predicted"/>
<reference evidence="2 3" key="1">
    <citation type="submission" date="2022-12" db="EMBL/GenBank/DDBJ databases">
        <title>Genomic features and morphological characterization of a novel Knufia sp. strain isolated from spacecraft assembly facility.</title>
        <authorList>
            <person name="Teixeira M."/>
            <person name="Chander A.M."/>
            <person name="Stajich J.E."/>
            <person name="Venkateswaran K."/>
        </authorList>
    </citation>
    <scope>NUCLEOTIDE SEQUENCE [LARGE SCALE GENOMIC DNA]</scope>
    <source>
        <strain evidence="2 3">FJI-L2-BK-P2</strain>
    </source>
</reference>
<name>A0AAN8EL06_9EURO</name>
<gene>
    <name evidence="2" type="ORF">OHC33_000056</name>
</gene>
<comment type="caution">
    <text evidence="2">The sequence shown here is derived from an EMBL/GenBank/DDBJ whole genome shotgun (WGS) entry which is preliminary data.</text>
</comment>
<feature type="compositionally biased region" description="Low complexity" evidence="1">
    <location>
        <begin position="13"/>
        <end position="37"/>
    </location>
</feature>
<evidence type="ECO:0000313" key="3">
    <source>
        <dbReference type="Proteomes" id="UP001316803"/>
    </source>
</evidence>
<organism evidence="2 3">
    <name type="scientific">Knufia fluminis</name>
    <dbReference type="NCBI Taxonomy" id="191047"/>
    <lineage>
        <taxon>Eukaryota</taxon>
        <taxon>Fungi</taxon>
        <taxon>Dikarya</taxon>
        <taxon>Ascomycota</taxon>
        <taxon>Pezizomycotina</taxon>
        <taxon>Eurotiomycetes</taxon>
        <taxon>Chaetothyriomycetidae</taxon>
        <taxon>Chaetothyriales</taxon>
        <taxon>Trichomeriaceae</taxon>
        <taxon>Knufia</taxon>
    </lineage>
</organism>
<feature type="region of interest" description="Disordered" evidence="1">
    <location>
        <begin position="1"/>
        <end position="47"/>
    </location>
</feature>
<protein>
    <submittedName>
        <fullName evidence="2">Uncharacterized protein</fullName>
    </submittedName>
</protein>
<accession>A0AAN8EL06</accession>